<sequence length="213" mass="24976">MKSRRSPYSPEEDRSMWKYLIKELRALNDYALTPGGNQIWEKYRKDHKGCARTCQSLASHYVKRLKGRVCFSNLPLADILYFIRRMDEKLQPEYKKRLETHFKCRLEVTGSRVKVTYESEEGINDIEEIQDSEAAKKSIWKRPIDSNEDSVPPRPPRPDLEGWLRTAPSVAVGRHELVTPLVQRSEDEQDEPTSTQEVLKVLREMEEAREQEL</sequence>
<reference evidence="4" key="1">
    <citation type="submission" date="2016-11" db="UniProtKB">
        <authorList>
            <consortium name="WormBaseParasite"/>
        </authorList>
    </citation>
    <scope>IDENTIFICATION</scope>
</reference>
<evidence type="ECO:0000256" key="1">
    <source>
        <dbReference type="ARBA" id="ARBA00004123"/>
    </source>
</evidence>
<protein>
    <submittedName>
        <fullName evidence="4">SPK domain-containing protein</fullName>
    </submittedName>
</protein>
<dbReference type="Proteomes" id="UP000095287">
    <property type="component" value="Unplaced"/>
</dbReference>
<proteinExistence type="predicted"/>
<feature type="region of interest" description="Disordered" evidence="2">
    <location>
        <begin position="140"/>
        <end position="162"/>
    </location>
</feature>
<organism evidence="3 4">
    <name type="scientific">Steinernema glaseri</name>
    <dbReference type="NCBI Taxonomy" id="37863"/>
    <lineage>
        <taxon>Eukaryota</taxon>
        <taxon>Metazoa</taxon>
        <taxon>Ecdysozoa</taxon>
        <taxon>Nematoda</taxon>
        <taxon>Chromadorea</taxon>
        <taxon>Rhabditida</taxon>
        <taxon>Tylenchina</taxon>
        <taxon>Panagrolaimomorpha</taxon>
        <taxon>Strongyloidoidea</taxon>
        <taxon>Steinernematidae</taxon>
        <taxon>Steinernema</taxon>
    </lineage>
</organism>
<dbReference type="Gene3D" id="1.10.10.60">
    <property type="entry name" value="Homeodomain-like"/>
    <property type="match status" value="1"/>
</dbReference>
<dbReference type="InterPro" id="IPR009057">
    <property type="entry name" value="Homeodomain-like_sf"/>
</dbReference>
<dbReference type="SUPFAM" id="SSF46689">
    <property type="entry name" value="Homeodomain-like"/>
    <property type="match status" value="1"/>
</dbReference>
<evidence type="ECO:0000313" key="4">
    <source>
        <dbReference type="WBParaSite" id="L893_g30110.t1"/>
    </source>
</evidence>
<dbReference type="GO" id="GO:0005634">
    <property type="term" value="C:nucleus"/>
    <property type="evidence" value="ECO:0007669"/>
    <property type="project" value="UniProtKB-SubCell"/>
</dbReference>
<evidence type="ECO:0000313" key="3">
    <source>
        <dbReference type="Proteomes" id="UP000095287"/>
    </source>
</evidence>
<name>A0A1I7ZUQ0_9BILA</name>
<keyword evidence="3" id="KW-1185">Reference proteome</keyword>
<comment type="subcellular location">
    <subcellularLocation>
        <location evidence="1">Nucleus</location>
    </subcellularLocation>
</comment>
<accession>A0A1I7ZUQ0</accession>
<evidence type="ECO:0000256" key="2">
    <source>
        <dbReference type="SAM" id="MobiDB-lite"/>
    </source>
</evidence>
<dbReference type="AlphaFoldDB" id="A0A1I7ZUQ0"/>
<dbReference type="WBParaSite" id="L893_g30110.t1">
    <property type="protein sequence ID" value="L893_g30110.t1"/>
    <property type="gene ID" value="L893_g30110"/>
</dbReference>